<protein>
    <submittedName>
        <fullName evidence="2">Uncharacterized protein</fullName>
    </submittedName>
</protein>
<evidence type="ECO:0000313" key="2">
    <source>
        <dbReference type="WBParaSite" id="TCONS_00017230.p1"/>
    </source>
</evidence>
<dbReference type="WBParaSite" id="TCONS_00017230.p1">
    <property type="protein sequence ID" value="TCONS_00017230.p1"/>
    <property type="gene ID" value="XLOC_011484"/>
</dbReference>
<dbReference type="Proteomes" id="UP000035681">
    <property type="component" value="Unplaced"/>
</dbReference>
<sequence>KYVRNYSKIIFYFSKTSSRPYSSRRKKKYDYTTTTITYLLVQQSYNKIVLRWHLQIYQCNIFNLLKKSQPYTSNLQEMIVNQQYSIDYSLNNITQPPFATFFFNTKFSTCTNYVTFYSISPIILLFSGGVQFSIQGQINGKKKLYVKSRKKVSWKNLNSDTNEKIINISTEYNIIIMTMIKSQIMMKNSMLLKNQQIINHSFIISNGIYSFFYSLKNKKNVKFNNNFLIKNDTTKYFPFSNLQESIINWWDKCILYKIFHKKFTPLFKGRKNSFFDLSSLVKQIFNSDKQLNLNKTLIKIKNTKFINR</sequence>
<organism evidence="1 2">
    <name type="scientific">Strongyloides stercoralis</name>
    <name type="common">Threadworm</name>
    <dbReference type="NCBI Taxonomy" id="6248"/>
    <lineage>
        <taxon>Eukaryota</taxon>
        <taxon>Metazoa</taxon>
        <taxon>Ecdysozoa</taxon>
        <taxon>Nematoda</taxon>
        <taxon>Chromadorea</taxon>
        <taxon>Rhabditida</taxon>
        <taxon>Tylenchina</taxon>
        <taxon>Panagrolaimomorpha</taxon>
        <taxon>Strongyloidoidea</taxon>
        <taxon>Strongyloididae</taxon>
        <taxon>Strongyloides</taxon>
    </lineage>
</organism>
<evidence type="ECO:0000313" key="1">
    <source>
        <dbReference type="Proteomes" id="UP000035681"/>
    </source>
</evidence>
<accession>A0AAF5DTK1</accession>
<reference evidence="2" key="1">
    <citation type="submission" date="2024-02" db="UniProtKB">
        <authorList>
            <consortium name="WormBaseParasite"/>
        </authorList>
    </citation>
    <scope>IDENTIFICATION</scope>
</reference>
<name>A0AAF5DTK1_STRER</name>
<dbReference type="AlphaFoldDB" id="A0AAF5DTK1"/>
<proteinExistence type="predicted"/>
<keyword evidence="1" id="KW-1185">Reference proteome</keyword>